<evidence type="ECO:0000256" key="2">
    <source>
        <dbReference type="ARBA" id="ARBA00022467"/>
    </source>
</evidence>
<gene>
    <name evidence="6" type="ORF">LOD99_6830</name>
</gene>
<evidence type="ECO:0000256" key="3">
    <source>
        <dbReference type="SAM" id="Coils"/>
    </source>
</evidence>
<dbReference type="PROSITE" id="PS50021">
    <property type="entry name" value="CH"/>
    <property type="match status" value="2"/>
</dbReference>
<dbReference type="Gene3D" id="1.20.58.60">
    <property type="match status" value="1"/>
</dbReference>
<feature type="domain" description="Calponin-homology (CH)" evidence="5">
    <location>
        <begin position="182"/>
        <end position="286"/>
    </location>
</feature>
<accession>A0AAV7JJT3</accession>
<dbReference type="Gene3D" id="1.10.418.10">
    <property type="entry name" value="Calponin-like domain"/>
    <property type="match status" value="2"/>
</dbReference>
<organism evidence="6 7">
    <name type="scientific">Oopsacas minuta</name>
    <dbReference type="NCBI Taxonomy" id="111878"/>
    <lineage>
        <taxon>Eukaryota</taxon>
        <taxon>Metazoa</taxon>
        <taxon>Porifera</taxon>
        <taxon>Hexactinellida</taxon>
        <taxon>Hexasterophora</taxon>
        <taxon>Lyssacinosida</taxon>
        <taxon>Leucopsacidae</taxon>
        <taxon>Oopsacas</taxon>
    </lineage>
</organism>
<keyword evidence="2" id="KW-0117">Actin capping</keyword>
<feature type="domain" description="Calponin-homology (CH)" evidence="5">
    <location>
        <begin position="65"/>
        <end position="170"/>
    </location>
</feature>
<evidence type="ECO:0000313" key="7">
    <source>
        <dbReference type="Proteomes" id="UP001165289"/>
    </source>
</evidence>
<dbReference type="SUPFAM" id="SSF50729">
    <property type="entry name" value="PH domain-like"/>
    <property type="match status" value="1"/>
</dbReference>
<dbReference type="SMART" id="SM00033">
    <property type="entry name" value="CH"/>
    <property type="match status" value="2"/>
</dbReference>
<evidence type="ECO:0000313" key="6">
    <source>
        <dbReference type="EMBL" id="KAI6649109.1"/>
    </source>
</evidence>
<name>A0AAV7JJT3_9METZ</name>
<dbReference type="Proteomes" id="UP001165289">
    <property type="component" value="Unassembled WGS sequence"/>
</dbReference>
<protein>
    <submittedName>
        <fullName evidence="6">Uncharacterized protein</fullName>
    </submittedName>
</protein>
<dbReference type="InterPro" id="IPR001715">
    <property type="entry name" value="CH_dom"/>
</dbReference>
<dbReference type="EMBL" id="JAKMXF010000322">
    <property type="protein sequence ID" value="KAI6649109.1"/>
    <property type="molecule type" value="Genomic_DNA"/>
</dbReference>
<dbReference type="InterPro" id="IPR036872">
    <property type="entry name" value="CH_dom_sf"/>
</dbReference>
<keyword evidence="7" id="KW-1185">Reference proteome</keyword>
<dbReference type="InterPro" id="IPR011993">
    <property type="entry name" value="PH-like_dom_sf"/>
</dbReference>
<dbReference type="SUPFAM" id="SSF46966">
    <property type="entry name" value="Spectrin repeat"/>
    <property type="match status" value="1"/>
</dbReference>
<feature type="domain" description="PH" evidence="4">
    <location>
        <begin position="2227"/>
        <end position="2335"/>
    </location>
</feature>
<reference evidence="6 7" key="1">
    <citation type="journal article" date="2023" name="BMC Biol.">
        <title>The compact genome of the sponge Oopsacas minuta (Hexactinellida) is lacking key metazoan core genes.</title>
        <authorList>
            <person name="Santini S."/>
            <person name="Schenkelaars Q."/>
            <person name="Jourda C."/>
            <person name="Duchesne M."/>
            <person name="Belahbib H."/>
            <person name="Rocher C."/>
            <person name="Selva M."/>
            <person name="Riesgo A."/>
            <person name="Vervoort M."/>
            <person name="Leys S.P."/>
            <person name="Kodjabachian L."/>
            <person name="Le Bivic A."/>
            <person name="Borchiellini C."/>
            <person name="Claverie J.M."/>
            <person name="Renard E."/>
        </authorList>
    </citation>
    <scope>NUCLEOTIDE SEQUENCE [LARGE SCALE GENOMIC DNA]</scope>
    <source>
        <strain evidence="6">SPO-2</strain>
    </source>
</reference>
<feature type="coiled-coil region" evidence="3">
    <location>
        <begin position="427"/>
        <end position="454"/>
    </location>
</feature>
<dbReference type="Gene3D" id="2.30.29.30">
    <property type="entry name" value="Pleckstrin-homology domain (PH domain)/Phosphotyrosine-binding domain (PTB)"/>
    <property type="match status" value="1"/>
</dbReference>
<dbReference type="GO" id="GO:0051693">
    <property type="term" value="P:actin filament capping"/>
    <property type="evidence" value="ECO:0007669"/>
    <property type="project" value="UniProtKB-KW"/>
</dbReference>
<dbReference type="PANTHER" id="PTHR11915">
    <property type="entry name" value="SPECTRIN/FILAMIN RELATED CYTOSKELETAL PROTEIN"/>
    <property type="match status" value="1"/>
</dbReference>
<dbReference type="Pfam" id="PF15410">
    <property type="entry name" value="PH_9"/>
    <property type="match status" value="1"/>
</dbReference>
<dbReference type="Pfam" id="PF00307">
    <property type="entry name" value="CH"/>
    <property type="match status" value="2"/>
</dbReference>
<dbReference type="InterPro" id="IPR001605">
    <property type="entry name" value="PH_dom-spectrin-type"/>
</dbReference>
<comment type="caution">
    <text evidence="6">The sequence shown here is derived from an EMBL/GenBank/DDBJ whole genome shotgun (WGS) entry which is preliminary data.</text>
</comment>
<dbReference type="PROSITE" id="PS50003">
    <property type="entry name" value="PH_DOMAIN"/>
    <property type="match status" value="1"/>
</dbReference>
<dbReference type="GO" id="GO:0005543">
    <property type="term" value="F:phospholipid binding"/>
    <property type="evidence" value="ECO:0007669"/>
    <property type="project" value="InterPro"/>
</dbReference>
<comment type="similarity">
    <text evidence="1">Belongs to the spectrin family.</text>
</comment>
<dbReference type="InterPro" id="IPR041681">
    <property type="entry name" value="PH_9"/>
</dbReference>
<keyword evidence="3" id="KW-0175">Coiled coil</keyword>
<evidence type="ECO:0000259" key="4">
    <source>
        <dbReference type="PROSITE" id="PS50003"/>
    </source>
</evidence>
<proteinExistence type="inferred from homology"/>
<dbReference type="InterPro" id="IPR001849">
    <property type="entry name" value="PH_domain"/>
</dbReference>
<evidence type="ECO:0000259" key="5">
    <source>
        <dbReference type="PROSITE" id="PS50021"/>
    </source>
</evidence>
<dbReference type="PRINTS" id="PR00683">
    <property type="entry name" value="SPECTRINPH"/>
</dbReference>
<evidence type="ECO:0000256" key="1">
    <source>
        <dbReference type="ARBA" id="ARBA00006826"/>
    </source>
</evidence>
<dbReference type="SUPFAM" id="SSF47576">
    <property type="entry name" value="Calponin-homology domain, CH-domain"/>
    <property type="match status" value="1"/>
</dbReference>
<sequence length="2387" mass="275024">MAEGNTIPTFHFDSPEDPSKLDAAKKFKLYSSISSISSLISTESQATFTGTTNELVTHLRMKHDEMQKGTFTRLCNKYLNIKDQITDLYIDFRDGLRLIKLLQKLSSETVAKPAKGNMRIHYMQNLNACVKFLIEHKVYLNKASISAENIAEGDERRTLGMIFMIFLRFQLAGTDLESQDYKGKKSALLLWCQHQTEGYPGVELKNFTSSWQDGLAFNALIHHNRPELIKFDQLDRSDPEACLSNAFNVAHKQLDIPPLLDAEDVVKYGDERSMFLYICSLYQFFNQGGKKIQASRKIHSVLRKALEFLRDSNEYENKAKEFVTWLETQEIFFRDTEKLKEYDLDELNSLLDSHKSYLNEDKNSKIKDLMDLFGIYTELLIRAKSFNFTPYQAPPGLIPQELDFQFEELTKVEHSYRLNLLLCIKHLKEVDKVLRRFNKRAKSLETQLKERNSEIPVKPSEDPATCKSQLDKLISLCSYFDTFSDRISPLENNITALKTLKYKSVQLKIEEKDEIESAYEKAKLIIQAKHALFVVNIHYPELKELYEGIEPRLKYTNLKFQGLDVVPVSEDPLVPYTEVQVFENVIDVSISQIIEHISTLDKKSHSLPEKPELAELFQSLLTLYKELRELINPTKDILLSLIEKARRRNKVNDPLRLRNNIIQITNDELKNLNSQFSQLTSPSTPKETLDYLSKIGIIRNRSLTIENRVEDLLSDYEGKDDLQLKSKELIDRCNSKQKTCLNNGWLTSLQEELDDIITHLTGVKGKVNRMNRQVNNGEKLGKAEIQTLTDFQQDLSSYPELVNSLLTGCPIQTIALPPCPDFTEQIEVKVKTQKIEELLNYTQPLITQLLKRVTEQIESSRKQHLINPENLKKLLKEKQKIIDELPVEATDLEKVKTQEIELKDTALLMTCFEETQTQMCIRDRWREFDLTIRLEAGKDYLEDKSKELDKIAETPSAQTETKFQMFQTEIEKFQNTLADGFESDLHNLDPFSQSDCEALKNEIDSECTNLYDRITDLSKKAKDREKNKKLMEDAGAFMELCDSLNNEIVLDTLNDDPLPTFELQDQVKNHDYTLKQVADQKPVYEKLINELYHSGNADGREKGKEVQKKWQMLQQTMADNSNNSGCISLFLKIVRELSPMQNVVDRLNLTEIPQLRNQLLKTPNFEETQVLSVKSSTLLELIKYISHNFNMDDKPPRISKYKSECNNLIGPDQTSRIFTPKLTHLENTISEALSNMTELHSLIKCWLKYYIIDRRATTESMWAKETKTGISGLGKRRLNDLTNWAKNMKDWVTENKPNDQYESFPDNIMNKIQATLEHADTELTDFIDEVALVLGQIKDKDTAESNVVNAKLFEDKLESLEDELNGIELADSLTENHKSSTYIYGLPNLLNKLEKEITDKHPGSDLLTKIPELKRQIEELDLKLIAKDKWLRHAIRIDEYIQRNMIGSEQLKNLIPIEKSNLNQVEGYKCKHKQFLIETKTCETFLNELSLYPDLKFQTTSFHEKFNTLKNSNEKLIEDIKARDQDISKREEILDSEFKLSESLDRLNEIEFIFSIFTKLKELSVLDEYPQIVADFVAGCDQNLELDAIRSNIVWKVKNLTEKLSILLADYNLEHKDKAIFLGVIQSFKEWLQQNFNSFNETTREHPRHSTVTILKYFGFVLTEVAPKIYTNLLEDFPSNFQLSEEVKAIWPLKQMYVSDNIQKMELSLKYYEFILYIGESAKLFDKIKNRIPKPSNFKDDIPLTKILPILCDHSLKTAESIYSENTKKHQALTSSKLTPTQSTELSTGMQTLSQSYHDLVETCRSVLLVAKSVVVRDPIVKTVRMLERGSSQLDEKIENIAKQDSLPDEHNVIEALLQSHQMACKDLPLLLAASRDPENSLAMDDIQEIQQDAFSVTKSLSTTKDVWSQTKALFSRKDMMNKINDIESECFKRIEKIDEVDKDATLDYWEKWCQDNIDKLLNMEISQPEVTIPDDELASLESSLIPTETYSISDFTIADPAAYDLDLSTQPSFTDSYNFLDSIKEEDHVDTPVPEETFPPISLEDNTNDVTIINTIEPDIEPDIEPVVDEIAVEVRVEQVHTFDISKLANFVYTQEPIDGDPARPSPVHRVLDIGDDSDDDSCYFEDIAIEKVFMSEDATYMKDGDEFAGLSRVHEVATLQEVPVVENAFDFKALLGYDTDTNSMDTASPEENRKRVSFTKEDVIIGFKAKDPPTAVSTKPDPDRRLIMQGFLSRKQEYISENRKPMKRPWKDVFVQLKNDRLEFYKDPVEMAVNNPLGPELMLLGALCEMPTDYTKKGLVFRVISATGASYLFQTKDSETLGNWFANIPQAISLCTLKKPTSPVKRTHSLDFIPTRQHDTLITQPTEEREDIKYLTKLQKLFPKK</sequence>
<dbReference type="SMART" id="SM00233">
    <property type="entry name" value="PH"/>
    <property type="match status" value="1"/>
</dbReference>